<dbReference type="SUPFAM" id="SSF51735">
    <property type="entry name" value="NAD(P)-binding Rossmann-fold domains"/>
    <property type="match status" value="1"/>
</dbReference>
<dbReference type="EMBL" id="JACDUR010000010">
    <property type="protein sequence ID" value="MBA2897229.1"/>
    <property type="molecule type" value="Genomic_DNA"/>
</dbReference>
<dbReference type="AlphaFoldDB" id="A0A7W0CTU0"/>
<evidence type="ECO:0000259" key="1">
    <source>
        <dbReference type="Pfam" id="PF01370"/>
    </source>
</evidence>
<dbReference type="Proteomes" id="UP000530928">
    <property type="component" value="Unassembled WGS sequence"/>
</dbReference>
<dbReference type="Gene3D" id="3.40.50.720">
    <property type="entry name" value="NAD(P)-binding Rossmann-like Domain"/>
    <property type="match status" value="1"/>
</dbReference>
<feature type="domain" description="NAD-dependent epimerase/dehydratase" evidence="1">
    <location>
        <begin position="3"/>
        <end position="70"/>
    </location>
</feature>
<organism evidence="2 3">
    <name type="scientific">Nonomuraea soli</name>
    <dbReference type="NCBI Taxonomy" id="1032476"/>
    <lineage>
        <taxon>Bacteria</taxon>
        <taxon>Bacillati</taxon>
        <taxon>Actinomycetota</taxon>
        <taxon>Actinomycetes</taxon>
        <taxon>Streptosporangiales</taxon>
        <taxon>Streptosporangiaceae</taxon>
        <taxon>Nonomuraea</taxon>
    </lineage>
</organism>
<dbReference type="PANTHER" id="PTHR48079:SF6">
    <property type="entry name" value="NAD(P)-BINDING DOMAIN-CONTAINING PROTEIN-RELATED"/>
    <property type="match status" value="1"/>
</dbReference>
<dbReference type="GO" id="GO:0005737">
    <property type="term" value="C:cytoplasm"/>
    <property type="evidence" value="ECO:0007669"/>
    <property type="project" value="TreeGrafter"/>
</dbReference>
<proteinExistence type="predicted"/>
<protein>
    <submittedName>
        <fullName evidence="2">Nucleoside-diphosphate-sugar epimerase</fullName>
    </submittedName>
</protein>
<gene>
    <name evidence="2" type="ORF">HNR30_008625</name>
</gene>
<dbReference type="InterPro" id="IPR051783">
    <property type="entry name" value="NAD(P)-dependent_oxidoreduct"/>
</dbReference>
<evidence type="ECO:0000313" key="2">
    <source>
        <dbReference type="EMBL" id="MBA2897229.1"/>
    </source>
</evidence>
<name>A0A7W0CTU0_9ACTN</name>
<dbReference type="Pfam" id="PF01370">
    <property type="entry name" value="Epimerase"/>
    <property type="match status" value="1"/>
</dbReference>
<dbReference type="RefSeq" id="WP_181615927.1">
    <property type="nucleotide sequence ID" value="NZ_BAABAM010000010.1"/>
</dbReference>
<accession>A0A7W0CTU0</accession>
<reference evidence="2 3" key="1">
    <citation type="submission" date="2020-07" db="EMBL/GenBank/DDBJ databases">
        <title>Genomic Encyclopedia of Type Strains, Phase IV (KMG-IV): sequencing the most valuable type-strain genomes for metagenomic binning, comparative biology and taxonomic classification.</title>
        <authorList>
            <person name="Goeker M."/>
        </authorList>
    </citation>
    <scope>NUCLEOTIDE SEQUENCE [LARGE SCALE GENOMIC DNA]</scope>
    <source>
        <strain evidence="2 3">DSM 45533</strain>
    </source>
</reference>
<comment type="caution">
    <text evidence="2">The sequence shown here is derived from an EMBL/GenBank/DDBJ whole genome shotgun (WGS) entry which is preliminary data.</text>
</comment>
<dbReference type="InterPro" id="IPR001509">
    <property type="entry name" value="Epimerase_deHydtase"/>
</dbReference>
<dbReference type="InterPro" id="IPR036291">
    <property type="entry name" value="NAD(P)-bd_dom_sf"/>
</dbReference>
<sequence length="266" mass="27829">MKILVVGATGYIGSVVAERLAERGHEVVALVRQAGRVPYEERVGDLGDPASLPSEEFDAVVHAGQLTGDEPTDLAAIGRLGRVHYVSGVWVLGDTEDGPEDSPVNPIAIVGYRPTVERLVLDGGGTVIRPGVVHGRGQGIPALLKAWAAERGHGVYVSADGRVPTWSFVHVDDLVDLIVAAVEQKASGQVFHGVSEAVSLDVVAGAIAPDPRPWPVSEAAQAVGGPFAEALALNQRVSSARTRATLGWHPNRPGILSDLEEGSYTG</sequence>
<keyword evidence="3" id="KW-1185">Reference proteome</keyword>
<dbReference type="GO" id="GO:0004029">
    <property type="term" value="F:aldehyde dehydrogenase (NAD+) activity"/>
    <property type="evidence" value="ECO:0007669"/>
    <property type="project" value="TreeGrafter"/>
</dbReference>
<evidence type="ECO:0000313" key="3">
    <source>
        <dbReference type="Proteomes" id="UP000530928"/>
    </source>
</evidence>
<dbReference type="PANTHER" id="PTHR48079">
    <property type="entry name" value="PROTEIN YEEZ"/>
    <property type="match status" value="1"/>
</dbReference>